<dbReference type="GO" id="GO:0015648">
    <property type="term" value="F:lipid-linked peptidoglycan transporter activity"/>
    <property type="evidence" value="ECO:0007669"/>
    <property type="project" value="UniProtKB-UniRule"/>
</dbReference>
<keyword evidence="6 8" id="KW-1133">Transmembrane helix</keyword>
<comment type="caution">
    <text evidence="10">The sequence shown here is derived from an EMBL/GenBank/DDBJ whole genome shotgun (WGS) entry which is preliminary data.</text>
</comment>
<dbReference type="HAMAP" id="MF_02078">
    <property type="entry name" value="MurJ_MviN"/>
    <property type="match status" value="1"/>
</dbReference>
<accession>A0A9D1SFC8</accession>
<evidence type="ECO:0000256" key="4">
    <source>
        <dbReference type="ARBA" id="ARBA00022960"/>
    </source>
</evidence>
<evidence type="ECO:0000256" key="8">
    <source>
        <dbReference type="HAMAP-Rule" id="MF_02078"/>
    </source>
</evidence>
<keyword evidence="4 8" id="KW-0133">Cell shape</keyword>
<gene>
    <name evidence="8 10" type="primary">murJ</name>
    <name evidence="10" type="ORF">IAA61_07165</name>
</gene>
<protein>
    <recommendedName>
        <fullName evidence="8">Probable lipid II flippase MurJ</fullName>
    </recommendedName>
</protein>
<feature type="transmembrane region" description="Helical" evidence="8">
    <location>
        <begin position="187"/>
        <end position="208"/>
    </location>
</feature>
<evidence type="ECO:0000256" key="6">
    <source>
        <dbReference type="ARBA" id="ARBA00022989"/>
    </source>
</evidence>
<dbReference type="Pfam" id="PF03023">
    <property type="entry name" value="MurJ"/>
    <property type="match status" value="1"/>
</dbReference>
<feature type="transmembrane region" description="Helical" evidence="8">
    <location>
        <begin position="311"/>
        <end position="331"/>
    </location>
</feature>
<dbReference type="GO" id="GO:0009252">
    <property type="term" value="P:peptidoglycan biosynthetic process"/>
    <property type="evidence" value="ECO:0007669"/>
    <property type="project" value="UniProtKB-UniRule"/>
</dbReference>
<dbReference type="PIRSF" id="PIRSF002869">
    <property type="entry name" value="MviN"/>
    <property type="match status" value="1"/>
</dbReference>
<dbReference type="NCBIfam" id="TIGR01695">
    <property type="entry name" value="murJ_mviN"/>
    <property type="match status" value="1"/>
</dbReference>
<dbReference type="InterPro" id="IPR051050">
    <property type="entry name" value="Lipid_II_flippase_MurJ/MviN"/>
</dbReference>
<evidence type="ECO:0000256" key="7">
    <source>
        <dbReference type="ARBA" id="ARBA00023136"/>
    </source>
</evidence>
<keyword evidence="8 9" id="KW-0813">Transport</keyword>
<dbReference type="GO" id="GO:0071555">
    <property type="term" value="P:cell wall organization"/>
    <property type="evidence" value="ECO:0007669"/>
    <property type="project" value="UniProtKB-UniRule"/>
</dbReference>
<keyword evidence="5 8" id="KW-0573">Peptidoglycan synthesis</keyword>
<feature type="transmembrane region" description="Helical" evidence="8">
    <location>
        <begin position="58"/>
        <end position="79"/>
    </location>
</feature>
<keyword evidence="3 8" id="KW-0812">Transmembrane</keyword>
<name>A0A9D1SFC8_9FIRM</name>
<keyword evidence="7 8" id="KW-0472">Membrane</keyword>
<sequence>MNTDTNSKRMLLTAGFMAFATFAAKALGLIRDSLTGAYFGTGIEADAFMLATKVPTTLFDVVVGGVISATFIPIFNEVLAKENKDEAAVFANKFITMIILATLIISAFGMLFADQLVSFMAPNFDMATHDLAVRLTTIMFPMIIFTGIAFSFVGILQSYGEYNIPSIISLVSNLAIIIYFLVLGKRFGVTGLAVTMIVAWSLQVIVQIPSLVKFKFRYRPNFHLRDKHIWSAVLLALPMLVSTWVQPLYTLVNARFASHMQGAYSSLEYANRLYLIVTGVFSFVVTNLIFPKLAKANAKENTEEAGMLISASIKAVIIIIVPLMAGIMILSQPITSIIYEHGEMDSSSARIVANALSCYSIGMVFLALNEVLSKAFFSMKKSVTPMITSIISMVFDIVLVLAFYQFIKDDPMKLTGGLAAAAACGSIVNALLNGFVLFRKVPGLLTKQDIVTILKVLVSAAVMAVVVYFEYGFVSGLAESFVGNIAVCLICGATGVAVYAVMMVLLKVSEVTSLIPKRR</sequence>
<proteinExistence type="inferred from homology"/>
<feature type="transmembrane region" description="Helical" evidence="8">
    <location>
        <begin position="419"/>
        <end position="438"/>
    </location>
</feature>
<feature type="transmembrane region" description="Helical" evidence="8">
    <location>
        <begin position="229"/>
        <end position="249"/>
    </location>
</feature>
<dbReference type="PANTHER" id="PTHR47019:SF1">
    <property type="entry name" value="LIPID II FLIPPASE MURJ"/>
    <property type="match status" value="1"/>
</dbReference>
<feature type="transmembrane region" description="Helical" evidence="8">
    <location>
        <begin position="450"/>
        <end position="469"/>
    </location>
</feature>
<evidence type="ECO:0000256" key="2">
    <source>
        <dbReference type="ARBA" id="ARBA00022475"/>
    </source>
</evidence>
<dbReference type="PANTHER" id="PTHR47019">
    <property type="entry name" value="LIPID II FLIPPASE MURJ"/>
    <property type="match status" value="1"/>
</dbReference>
<dbReference type="GO" id="GO:0005886">
    <property type="term" value="C:plasma membrane"/>
    <property type="evidence" value="ECO:0007669"/>
    <property type="project" value="UniProtKB-SubCell"/>
</dbReference>
<feature type="transmembrane region" description="Helical" evidence="8">
    <location>
        <begin position="384"/>
        <end position="407"/>
    </location>
</feature>
<feature type="transmembrane region" description="Helical" evidence="8">
    <location>
        <begin position="162"/>
        <end position="181"/>
    </location>
</feature>
<comment type="function">
    <text evidence="8 9">Involved in peptidoglycan biosynthesis. Transports lipid-linked peptidoglycan precursors from the inner to the outer leaflet of the cytoplasmic membrane.</text>
</comment>
<dbReference type="PRINTS" id="PR01806">
    <property type="entry name" value="VIRFACTRMVIN"/>
</dbReference>
<dbReference type="CDD" id="cd13123">
    <property type="entry name" value="MATE_MurJ_like"/>
    <property type="match status" value="1"/>
</dbReference>
<evidence type="ECO:0000256" key="9">
    <source>
        <dbReference type="PIRNR" id="PIRNR002869"/>
    </source>
</evidence>
<feature type="transmembrane region" description="Helical" evidence="8">
    <location>
        <begin position="351"/>
        <end position="372"/>
    </location>
</feature>
<feature type="transmembrane region" description="Helical" evidence="8">
    <location>
        <begin position="269"/>
        <end position="290"/>
    </location>
</feature>
<dbReference type="Proteomes" id="UP000824109">
    <property type="component" value="Unassembled WGS sequence"/>
</dbReference>
<evidence type="ECO:0000256" key="3">
    <source>
        <dbReference type="ARBA" id="ARBA00022692"/>
    </source>
</evidence>
<dbReference type="EMBL" id="DVNB01000075">
    <property type="protein sequence ID" value="HIU57578.1"/>
    <property type="molecule type" value="Genomic_DNA"/>
</dbReference>
<feature type="transmembrane region" description="Helical" evidence="8">
    <location>
        <begin position="91"/>
        <end position="112"/>
    </location>
</feature>
<dbReference type="GO" id="GO:0034204">
    <property type="term" value="P:lipid translocation"/>
    <property type="evidence" value="ECO:0007669"/>
    <property type="project" value="TreeGrafter"/>
</dbReference>
<feature type="transmembrane region" description="Helical" evidence="8">
    <location>
        <begin position="132"/>
        <end position="155"/>
    </location>
</feature>
<reference evidence="10" key="2">
    <citation type="journal article" date="2021" name="PeerJ">
        <title>Extensive microbial diversity within the chicken gut microbiome revealed by metagenomics and culture.</title>
        <authorList>
            <person name="Gilroy R."/>
            <person name="Ravi A."/>
            <person name="Getino M."/>
            <person name="Pursley I."/>
            <person name="Horton D.L."/>
            <person name="Alikhan N.F."/>
            <person name="Baker D."/>
            <person name="Gharbi K."/>
            <person name="Hall N."/>
            <person name="Watson M."/>
            <person name="Adriaenssens E.M."/>
            <person name="Foster-Nyarko E."/>
            <person name="Jarju S."/>
            <person name="Secka A."/>
            <person name="Antonio M."/>
            <person name="Oren A."/>
            <person name="Chaudhuri R.R."/>
            <person name="La Ragione R."/>
            <person name="Hildebrand F."/>
            <person name="Pallen M.J."/>
        </authorList>
    </citation>
    <scope>NUCLEOTIDE SEQUENCE</scope>
    <source>
        <strain evidence="10">USAMLcec3-3695</strain>
    </source>
</reference>
<comment type="pathway">
    <text evidence="8">Cell wall biogenesis; peptidoglycan biosynthesis.</text>
</comment>
<feature type="transmembrane region" description="Helical" evidence="8">
    <location>
        <begin position="481"/>
        <end position="509"/>
    </location>
</feature>
<comment type="similarity">
    <text evidence="8 9">Belongs to the MurJ/MviN family.</text>
</comment>
<keyword evidence="8 9" id="KW-0961">Cell wall biogenesis/degradation</keyword>
<evidence type="ECO:0000256" key="1">
    <source>
        <dbReference type="ARBA" id="ARBA00004651"/>
    </source>
</evidence>
<organism evidence="10 11">
    <name type="scientific">Candidatus Ornithomonoglobus merdipullorum</name>
    <dbReference type="NCBI Taxonomy" id="2840895"/>
    <lineage>
        <taxon>Bacteria</taxon>
        <taxon>Bacillati</taxon>
        <taxon>Bacillota</taxon>
        <taxon>Clostridia</taxon>
        <taxon>Candidatus Ornithomonoglobus</taxon>
    </lineage>
</organism>
<dbReference type="GO" id="GO:0008360">
    <property type="term" value="P:regulation of cell shape"/>
    <property type="evidence" value="ECO:0007669"/>
    <property type="project" value="UniProtKB-UniRule"/>
</dbReference>
<comment type="subcellular location">
    <subcellularLocation>
        <location evidence="1 8">Cell membrane</location>
        <topology evidence="1 8">Multi-pass membrane protein</topology>
    </subcellularLocation>
</comment>
<reference evidence="10" key="1">
    <citation type="submission" date="2020-10" db="EMBL/GenBank/DDBJ databases">
        <authorList>
            <person name="Gilroy R."/>
        </authorList>
    </citation>
    <scope>NUCLEOTIDE SEQUENCE</scope>
    <source>
        <strain evidence="10">USAMLcec3-3695</strain>
    </source>
</reference>
<evidence type="ECO:0000313" key="10">
    <source>
        <dbReference type="EMBL" id="HIU57578.1"/>
    </source>
</evidence>
<keyword evidence="2 8" id="KW-1003">Cell membrane</keyword>
<dbReference type="AlphaFoldDB" id="A0A9D1SFC8"/>
<dbReference type="InterPro" id="IPR004268">
    <property type="entry name" value="MurJ"/>
</dbReference>
<evidence type="ECO:0000256" key="5">
    <source>
        <dbReference type="ARBA" id="ARBA00022984"/>
    </source>
</evidence>
<evidence type="ECO:0000313" key="11">
    <source>
        <dbReference type="Proteomes" id="UP000824109"/>
    </source>
</evidence>